<dbReference type="Proteomes" id="UP001497602">
    <property type="component" value="Unassembled WGS sequence"/>
</dbReference>
<protein>
    <submittedName>
        <fullName evidence="1">Uncharacterized protein</fullName>
    </submittedName>
</protein>
<evidence type="ECO:0000313" key="1">
    <source>
        <dbReference type="EMBL" id="CAL2105566.1"/>
    </source>
</evidence>
<keyword evidence="2" id="KW-1185">Reference proteome</keyword>
<gene>
    <name evidence="1" type="ORF">T190115A13A_160099</name>
</gene>
<organism evidence="1 2">
    <name type="scientific">Tenacibaculum vairaonense</name>
    <dbReference type="NCBI Taxonomy" id="3137860"/>
    <lineage>
        <taxon>Bacteria</taxon>
        <taxon>Pseudomonadati</taxon>
        <taxon>Bacteroidota</taxon>
        <taxon>Flavobacteriia</taxon>
        <taxon>Flavobacteriales</taxon>
        <taxon>Flavobacteriaceae</taxon>
        <taxon>Tenacibaculum</taxon>
    </lineage>
</organism>
<accession>A0ABM9PIW7</accession>
<proteinExistence type="predicted"/>
<evidence type="ECO:0000313" key="2">
    <source>
        <dbReference type="Proteomes" id="UP001497602"/>
    </source>
</evidence>
<reference evidence="1 2" key="1">
    <citation type="submission" date="2024-05" db="EMBL/GenBank/DDBJ databases">
        <authorList>
            <person name="Duchaud E."/>
        </authorList>
    </citation>
    <scope>NUCLEOTIDE SEQUENCE [LARGE SCALE GENOMIC DNA]</scope>
    <source>
        <strain evidence="1">Ena-SAMPLE-TAB-13-05-2024-13:56:06:370-140305</strain>
    </source>
</reference>
<sequence length="49" mass="5863">MCLSLRCGALRKNYPISKIHTVEPKIRNQLHIFLYICVIDYINKSRWIT</sequence>
<name>A0ABM9PIW7_9FLAO</name>
<comment type="caution">
    <text evidence="1">The sequence shown here is derived from an EMBL/GenBank/DDBJ whole genome shotgun (WGS) entry which is preliminary data.</text>
</comment>
<dbReference type="EMBL" id="CAXJRC010000007">
    <property type="protein sequence ID" value="CAL2105566.1"/>
    <property type="molecule type" value="Genomic_DNA"/>
</dbReference>